<feature type="domain" description="Nephrocystin 3-like N-terminal" evidence="2">
    <location>
        <begin position="202"/>
        <end position="349"/>
    </location>
</feature>
<gene>
    <name evidence="3" type="ORF">B0T11DRAFT_134733</name>
</gene>
<accession>A0A8K0T7F6</accession>
<comment type="caution">
    <text evidence="3">The sequence shown here is derived from an EMBL/GenBank/DDBJ whole genome shotgun (WGS) entry which is preliminary data.</text>
</comment>
<keyword evidence="4" id="KW-1185">Reference proteome</keyword>
<keyword evidence="1" id="KW-0677">Repeat</keyword>
<dbReference type="PANTHER" id="PTHR10039:SF15">
    <property type="entry name" value="NACHT DOMAIN-CONTAINING PROTEIN"/>
    <property type="match status" value="1"/>
</dbReference>
<evidence type="ECO:0000259" key="2">
    <source>
        <dbReference type="Pfam" id="PF24883"/>
    </source>
</evidence>
<dbReference type="Pfam" id="PF24883">
    <property type="entry name" value="NPHP3_N"/>
    <property type="match status" value="1"/>
</dbReference>
<name>A0A8K0T7F6_9PEZI</name>
<evidence type="ECO:0000313" key="4">
    <source>
        <dbReference type="Proteomes" id="UP000813385"/>
    </source>
</evidence>
<dbReference type="PANTHER" id="PTHR10039">
    <property type="entry name" value="AMELOGENIN"/>
    <property type="match status" value="1"/>
</dbReference>
<evidence type="ECO:0000313" key="3">
    <source>
        <dbReference type="EMBL" id="KAH7349793.1"/>
    </source>
</evidence>
<dbReference type="EMBL" id="JAGPXD010000006">
    <property type="protein sequence ID" value="KAH7349793.1"/>
    <property type="molecule type" value="Genomic_DNA"/>
</dbReference>
<reference evidence="3" key="1">
    <citation type="journal article" date="2021" name="Nat. Commun.">
        <title>Genetic determinants of endophytism in the Arabidopsis root mycobiome.</title>
        <authorList>
            <person name="Mesny F."/>
            <person name="Miyauchi S."/>
            <person name="Thiergart T."/>
            <person name="Pickel B."/>
            <person name="Atanasova L."/>
            <person name="Karlsson M."/>
            <person name="Huettel B."/>
            <person name="Barry K.W."/>
            <person name="Haridas S."/>
            <person name="Chen C."/>
            <person name="Bauer D."/>
            <person name="Andreopoulos W."/>
            <person name="Pangilinan J."/>
            <person name="LaButti K."/>
            <person name="Riley R."/>
            <person name="Lipzen A."/>
            <person name="Clum A."/>
            <person name="Drula E."/>
            <person name="Henrissat B."/>
            <person name="Kohler A."/>
            <person name="Grigoriev I.V."/>
            <person name="Martin F.M."/>
            <person name="Hacquard S."/>
        </authorList>
    </citation>
    <scope>NUCLEOTIDE SEQUENCE</scope>
    <source>
        <strain evidence="3">MPI-CAGE-AT-0016</strain>
    </source>
</reference>
<dbReference type="Proteomes" id="UP000813385">
    <property type="component" value="Unassembled WGS sequence"/>
</dbReference>
<proteinExistence type="predicted"/>
<dbReference type="Gene3D" id="3.40.50.300">
    <property type="entry name" value="P-loop containing nucleotide triphosphate hydrolases"/>
    <property type="match status" value="1"/>
</dbReference>
<dbReference type="InterPro" id="IPR056884">
    <property type="entry name" value="NPHP3-like_N"/>
</dbReference>
<dbReference type="AlphaFoldDB" id="A0A8K0T7F6"/>
<organism evidence="3 4">
    <name type="scientific">Plectosphaerella cucumerina</name>
    <dbReference type="NCBI Taxonomy" id="40658"/>
    <lineage>
        <taxon>Eukaryota</taxon>
        <taxon>Fungi</taxon>
        <taxon>Dikarya</taxon>
        <taxon>Ascomycota</taxon>
        <taxon>Pezizomycotina</taxon>
        <taxon>Sordariomycetes</taxon>
        <taxon>Hypocreomycetidae</taxon>
        <taxon>Glomerellales</taxon>
        <taxon>Plectosphaerellaceae</taxon>
        <taxon>Plectosphaerella</taxon>
    </lineage>
</organism>
<dbReference type="InterPro" id="IPR027417">
    <property type="entry name" value="P-loop_NTPase"/>
</dbReference>
<dbReference type="OrthoDB" id="5233699at2759"/>
<sequence>MADALGIIGVIGVAGQILQLTVKFGLDWKDAPGDAKSFLKELQSLRTVLSETHSNILVDEDFKSAFEGRRSALLAEFGDPTQSTSTSSLIDACRLQLEDVLFDLKKRTQGHRLGWERLKGAFTIKKTRETVEDLQRRCLSLNSLISLDTLSLGVQTFKEVKHARQEQNDWQNEQRSKEILDWLSDDDYGAQQSDLLRRRQAGTGQWLLDSTEYQHWVAWPQTTLFCPGIPGAGKTLLTSIVVDDLQSRLTNDEHASMAYLYCNFRRQQEQTVEHLLSSILHQLAQDQPSLPEFLRNIRRKHKKNTKPSLEQLFTTLQVLMGSIPRVYIVVDALDECQLSDGSRARFLRHNVQPAIDMQGQHLRHLEVHHRYH</sequence>
<protein>
    <recommendedName>
        <fullName evidence="2">Nephrocystin 3-like N-terminal domain-containing protein</fullName>
    </recommendedName>
</protein>
<evidence type="ECO:0000256" key="1">
    <source>
        <dbReference type="ARBA" id="ARBA00022737"/>
    </source>
</evidence>